<proteinExistence type="predicted"/>
<evidence type="ECO:0000313" key="2">
    <source>
        <dbReference type="EMBL" id="SVA69883.1"/>
    </source>
</evidence>
<accession>A0A381Y079</accession>
<keyword evidence="1" id="KW-0472">Membrane</keyword>
<reference evidence="2" key="1">
    <citation type="submission" date="2018-05" db="EMBL/GenBank/DDBJ databases">
        <authorList>
            <person name="Lanie J.A."/>
            <person name="Ng W.-L."/>
            <person name="Kazmierczak K.M."/>
            <person name="Andrzejewski T.M."/>
            <person name="Davidsen T.M."/>
            <person name="Wayne K.J."/>
            <person name="Tettelin H."/>
            <person name="Glass J.I."/>
            <person name="Rusch D."/>
            <person name="Podicherti R."/>
            <person name="Tsui H.-C.T."/>
            <person name="Winkler M.E."/>
        </authorList>
    </citation>
    <scope>NUCLEOTIDE SEQUENCE</scope>
</reference>
<keyword evidence="1" id="KW-0812">Transmembrane</keyword>
<sequence>MRKGYEKYMNGSVKGGVVAVIIALLVVGIALW</sequence>
<feature type="transmembrane region" description="Helical" evidence="1">
    <location>
        <begin position="12"/>
        <end position="31"/>
    </location>
</feature>
<name>A0A381Y079_9ZZZZ</name>
<keyword evidence="1" id="KW-1133">Transmembrane helix</keyword>
<organism evidence="2">
    <name type="scientific">marine metagenome</name>
    <dbReference type="NCBI Taxonomy" id="408172"/>
    <lineage>
        <taxon>unclassified sequences</taxon>
        <taxon>metagenomes</taxon>
        <taxon>ecological metagenomes</taxon>
    </lineage>
</organism>
<evidence type="ECO:0000256" key="1">
    <source>
        <dbReference type="SAM" id="Phobius"/>
    </source>
</evidence>
<gene>
    <name evidence="2" type="ORF">METZ01_LOCUS122737</name>
</gene>
<protein>
    <submittedName>
        <fullName evidence="2">Uncharacterized protein</fullName>
    </submittedName>
</protein>
<dbReference type="EMBL" id="UINC01016860">
    <property type="protein sequence ID" value="SVA69883.1"/>
    <property type="molecule type" value="Genomic_DNA"/>
</dbReference>
<dbReference type="AlphaFoldDB" id="A0A381Y079"/>